<dbReference type="PROSITE" id="PS50043">
    <property type="entry name" value="HTH_LUXR_2"/>
    <property type="match status" value="1"/>
</dbReference>
<dbReference type="SMART" id="SM00448">
    <property type="entry name" value="REC"/>
    <property type="match status" value="1"/>
</dbReference>
<dbReference type="EMBL" id="WWCS01000018">
    <property type="protein sequence ID" value="MYN42259.1"/>
    <property type="molecule type" value="Genomic_DNA"/>
</dbReference>
<keyword evidence="2" id="KW-0238">DNA-binding</keyword>
<dbReference type="PANTHER" id="PTHR45566">
    <property type="entry name" value="HTH-TYPE TRANSCRIPTIONAL REGULATOR YHJB-RELATED"/>
    <property type="match status" value="1"/>
</dbReference>
<evidence type="ECO:0000313" key="9">
    <source>
        <dbReference type="Proteomes" id="UP000469734"/>
    </source>
</evidence>
<dbReference type="GO" id="GO:0006355">
    <property type="term" value="P:regulation of DNA-templated transcription"/>
    <property type="evidence" value="ECO:0007669"/>
    <property type="project" value="InterPro"/>
</dbReference>
<dbReference type="InterPro" id="IPR011006">
    <property type="entry name" value="CheY-like_superfamily"/>
</dbReference>
<dbReference type="InterPro" id="IPR051015">
    <property type="entry name" value="EvgA-like"/>
</dbReference>
<evidence type="ECO:0000256" key="2">
    <source>
        <dbReference type="ARBA" id="ARBA00023125"/>
    </source>
</evidence>
<dbReference type="GO" id="GO:0003677">
    <property type="term" value="F:DNA binding"/>
    <property type="evidence" value="ECO:0007669"/>
    <property type="project" value="UniProtKB-KW"/>
</dbReference>
<dbReference type="PRINTS" id="PR00038">
    <property type="entry name" value="HTHLUXR"/>
</dbReference>
<evidence type="ECO:0000259" key="5">
    <source>
        <dbReference type="PROSITE" id="PS50110"/>
    </source>
</evidence>
<dbReference type="InterPro" id="IPR000792">
    <property type="entry name" value="Tscrpt_reg_LuxR_C"/>
</dbReference>
<dbReference type="AlphaFoldDB" id="A0A7X4KJ35"/>
<sequence>MNAYQPLPITILTVDDHPLFQQGIASVIANEADLYLVGQAANGAEGIALFREKRPAVTLIDLQMPDMSGIDVIVAIRAEFPAARIVVLTTLEGDVNAARAIKVGAVGYLFKSSVRKTLLETVRHVHAGGQCIPPSLAHALLATRNGNAITGREVDVLKLVANGNSNVSIAEALSLSPETVKGYVSSILLKLQARDRAHAVMIALQRGILSL</sequence>
<feature type="domain" description="Response regulatory" evidence="5">
    <location>
        <begin position="10"/>
        <end position="126"/>
    </location>
</feature>
<keyword evidence="1 3" id="KW-0597">Phosphoprotein</keyword>
<proteinExistence type="predicted"/>
<dbReference type="SMART" id="SM00421">
    <property type="entry name" value="HTH_LUXR"/>
    <property type="match status" value="1"/>
</dbReference>
<dbReference type="Pfam" id="PF00072">
    <property type="entry name" value="Response_reg"/>
    <property type="match status" value="1"/>
</dbReference>
<reference evidence="8 9" key="1">
    <citation type="submission" date="2019-12" db="EMBL/GenBank/DDBJ databases">
        <title>Novel species isolated from a subtropical stream in China.</title>
        <authorList>
            <person name="Lu H."/>
        </authorList>
    </citation>
    <scope>NUCLEOTIDE SEQUENCE [LARGE SCALE GENOMIC DNA]</scope>
    <source>
        <strain evidence="7 8">FT109W</strain>
        <strain evidence="6 9">FT134W</strain>
    </source>
</reference>
<accession>A0A7X4KJ35</accession>
<dbReference type="CDD" id="cd17535">
    <property type="entry name" value="REC_NarL-like"/>
    <property type="match status" value="1"/>
</dbReference>
<dbReference type="EMBL" id="WWCR01000021">
    <property type="protein sequence ID" value="MYM74183.1"/>
    <property type="molecule type" value="Genomic_DNA"/>
</dbReference>
<evidence type="ECO:0000256" key="3">
    <source>
        <dbReference type="PROSITE-ProRule" id="PRU00169"/>
    </source>
</evidence>
<name>A0A7X4KJ35_9BURK</name>
<evidence type="ECO:0000313" key="6">
    <source>
        <dbReference type="EMBL" id="MYM74183.1"/>
    </source>
</evidence>
<feature type="domain" description="HTH luxR-type" evidence="4">
    <location>
        <begin position="142"/>
        <end position="207"/>
    </location>
</feature>
<dbReference type="Proteomes" id="UP000466332">
    <property type="component" value="Unassembled WGS sequence"/>
</dbReference>
<evidence type="ECO:0000259" key="4">
    <source>
        <dbReference type="PROSITE" id="PS50043"/>
    </source>
</evidence>
<dbReference type="PROSITE" id="PS00622">
    <property type="entry name" value="HTH_LUXR_1"/>
    <property type="match status" value="1"/>
</dbReference>
<dbReference type="SUPFAM" id="SSF46894">
    <property type="entry name" value="C-terminal effector domain of the bipartite response regulators"/>
    <property type="match status" value="1"/>
</dbReference>
<gene>
    <name evidence="7" type="ORF">GTP55_23230</name>
    <name evidence="6" type="ORF">GTP56_18530</name>
</gene>
<feature type="modified residue" description="4-aspartylphosphate" evidence="3">
    <location>
        <position position="61"/>
    </location>
</feature>
<dbReference type="InterPro" id="IPR058245">
    <property type="entry name" value="NreC/VraR/RcsB-like_REC"/>
</dbReference>
<protein>
    <submittedName>
        <fullName evidence="6">Response regulator</fullName>
    </submittedName>
</protein>
<dbReference type="PANTHER" id="PTHR45566:SF2">
    <property type="entry name" value="NARL SUBFAMILY"/>
    <property type="match status" value="1"/>
</dbReference>
<comment type="caution">
    <text evidence="6">The sequence shown here is derived from an EMBL/GenBank/DDBJ whole genome shotgun (WGS) entry which is preliminary data.</text>
</comment>
<evidence type="ECO:0000313" key="7">
    <source>
        <dbReference type="EMBL" id="MYN42259.1"/>
    </source>
</evidence>
<dbReference type="Pfam" id="PF00196">
    <property type="entry name" value="GerE"/>
    <property type="match status" value="1"/>
</dbReference>
<keyword evidence="8" id="KW-1185">Reference proteome</keyword>
<dbReference type="CDD" id="cd06170">
    <property type="entry name" value="LuxR_C_like"/>
    <property type="match status" value="1"/>
</dbReference>
<dbReference type="InterPro" id="IPR016032">
    <property type="entry name" value="Sig_transdc_resp-reg_C-effctor"/>
</dbReference>
<dbReference type="GO" id="GO:0000160">
    <property type="term" value="P:phosphorelay signal transduction system"/>
    <property type="evidence" value="ECO:0007669"/>
    <property type="project" value="InterPro"/>
</dbReference>
<evidence type="ECO:0000313" key="8">
    <source>
        <dbReference type="Proteomes" id="UP000466332"/>
    </source>
</evidence>
<organism evidence="6 9">
    <name type="scientific">Duganella margarita</name>
    <dbReference type="NCBI Taxonomy" id="2692170"/>
    <lineage>
        <taxon>Bacteria</taxon>
        <taxon>Pseudomonadati</taxon>
        <taxon>Pseudomonadota</taxon>
        <taxon>Betaproteobacteria</taxon>
        <taxon>Burkholderiales</taxon>
        <taxon>Oxalobacteraceae</taxon>
        <taxon>Telluria group</taxon>
        <taxon>Duganella</taxon>
    </lineage>
</organism>
<dbReference type="InterPro" id="IPR001789">
    <property type="entry name" value="Sig_transdc_resp-reg_receiver"/>
</dbReference>
<dbReference type="SUPFAM" id="SSF52172">
    <property type="entry name" value="CheY-like"/>
    <property type="match status" value="1"/>
</dbReference>
<dbReference type="Gene3D" id="3.40.50.2300">
    <property type="match status" value="1"/>
</dbReference>
<dbReference type="Proteomes" id="UP000469734">
    <property type="component" value="Unassembled WGS sequence"/>
</dbReference>
<evidence type="ECO:0000256" key="1">
    <source>
        <dbReference type="ARBA" id="ARBA00022553"/>
    </source>
</evidence>
<dbReference type="PROSITE" id="PS50110">
    <property type="entry name" value="RESPONSE_REGULATORY"/>
    <property type="match status" value="1"/>
</dbReference>